<feature type="binding site" evidence="3">
    <location>
        <position position="101"/>
    </location>
    <ligand>
        <name>Mn(2+)</name>
        <dbReference type="ChEBI" id="CHEBI:29035"/>
        <label>2</label>
    </ligand>
</feature>
<dbReference type="InterPro" id="IPR036264">
    <property type="entry name" value="Bact_exopeptidase_dim_dom"/>
</dbReference>
<dbReference type="PANTHER" id="PTHR11014">
    <property type="entry name" value="PEPTIDASE M20 FAMILY MEMBER"/>
    <property type="match status" value="1"/>
</dbReference>
<keyword evidence="2 5" id="KW-0378">Hydrolase</keyword>
<keyword evidence="3" id="KW-0464">Manganese</keyword>
<dbReference type="Pfam" id="PF01546">
    <property type="entry name" value="Peptidase_M20"/>
    <property type="match status" value="1"/>
</dbReference>
<dbReference type="CDD" id="cd03886">
    <property type="entry name" value="M20_Acy1"/>
    <property type="match status" value="1"/>
</dbReference>
<dbReference type="GeneID" id="78335701"/>
<dbReference type="KEGG" id="afn:Acfer_2008"/>
<dbReference type="FunFam" id="3.30.70.360:FF:000014">
    <property type="entry name" value="N-acyl-L-amino acid amidohydrolase"/>
    <property type="match status" value="1"/>
</dbReference>
<sequence length="392" mass="42373">MKKFILTDTEIKEAVAFRRECHQYPELGYEETETTEKIRRKLQEWGIPILDTGLKTGLVASIGQGKEPQCIALRADIDALPIQEASGLPFASKKAGIAHCCGHDLHMTALLYAAKLLKKAENDITGRVLLIFQPAEEKLNGSKSVIDTGIFEKYHPQFIIGLHTWPEIPGGTIGIRKGPSMAASDSLKVTVHGKGGHGAHPHKSIDPICITGYILTALQTIVSRNIAPLDSGVITIGKITGGTAPNVIPDKVVLEGTVRSLDPSVRTLIQNRLETLLPSIAEGFGGTCEVEYQKGNPPVINDANVVDRIAQAGKEVLGEDHVIELEKASMGSEDFADYLEILPGALFRIGTCNADEKSHRPLHNSGIVFDEKGIATGAQVLAQTVWDAFQEK</sequence>
<proteinExistence type="inferred from homology"/>
<dbReference type="Gene3D" id="3.30.70.360">
    <property type="match status" value="1"/>
</dbReference>
<gene>
    <name evidence="5" type="ordered locus">Acfer_2008</name>
</gene>
<feature type="binding site" evidence="3">
    <location>
        <position position="163"/>
    </location>
    <ligand>
        <name>Mn(2+)</name>
        <dbReference type="ChEBI" id="CHEBI:29035"/>
        <label>2</label>
    </ligand>
</feature>
<dbReference type="OrthoDB" id="9776731at2"/>
<dbReference type="PIRSF" id="PIRSF005962">
    <property type="entry name" value="Pept_M20D_amidohydro"/>
    <property type="match status" value="1"/>
</dbReference>
<evidence type="ECO:0000256" key="3">
    <source>
        <dbReference type="PIRSR" id="PIRSR005962-1"/>
    </source>
</evidence>
<dbReference type="SUPFAM" id="SSF53187">
    <property type="entry name" value="Zn-dependent exopeptidases"/>
    <property type="match status" value="1"/>
</dbReference>
<keyword evidence="6" id="KW-1185">Reference proteome</keyword>
<evidence type="ECO:0000256" key="2">
    <source>
        <dbReference type="ARBA" id="ARBA00022801"/>
    </source>
</evidence>
<feature type="binding site" evidence="3">
    <location>
        <position position="103"/>
    </location>
    <ligand>
        <name>Mn(2+)</name>
        <dbReference type="ChEBI" id="CHEBI:29035"/>
        <label>2</label>
    </ligand>
</feature>
<dbReference type="EMBL" id="CP001859">
    <property type="protein sequence ID" value="ADB48355.1"/>
    <property type="molecule type" value="Genomic_DNA"/>
</dbReference>
<feature type="binding site" evidence="3">
    <location>
        <position position="363"/>
    </location>
    <ligand>
        <name>Mn(2+)</name>
        <dbReference type="ChEBI" id="CHEBI:29035"/>
        <label>2</label>
    </ligand>
</feature>
<dbReference type="InterPro" id="IPR017439">
    <property type="entry name" value="Amidohydrolase"/>
</dbReference>
<feature type="domain" description="Peptidase M20 dimerisation" evidence="4">
    <location>
        <begin position="186"/>
        <end position="279"/>
    </location>
</feature>
<comment type="cofactor">
    <cofactor evidence="3">
        <name>Mn(2+)</name>
        <dbReference type="ChEBI" id="CHEBI:29035"/>
    </cofactor>
    <text evidence="3">The Mn(2+) ion enhances activity.</text>
</comment>
<evidence type="ECO:0000259" key="4">
    <source>
        <dbReference type="Pfam" id="PF07687"/>
    </source>
</evidence>
<evidence type="ECO:0000313" key="6">
    <source>
        <dbReference type="Proteomes" id="UP000001902"/>
    </source>
</evidence>
<dbReference type="NCBIfam" id="TIGR01891">
    <property type="entry name" value="amidohydrolases"/>
    <property type="match status" value="1"/>
</dbReference>
<protein>
    <submittedName>
        <fullName evidence="5">Amidohydrolase</fullName>
        <ecNumber evidence="5">3.5.1.32</ecNumber>
    </submittedName>
</protein>
<dbReference type="GO" id="GO:0046872">
    <property type="term" value="F:metal ion binding"/>
    <property type="evidence" value="ECO:0007669"/>
    <property type="project" value="UniProtKB-KW"/>
</dbReference>
<dbReference type="InterPro" id="IPR011650">
    <property type="entry name" value="Peptidase_M20_dimer"/>
</dbReference>
<dbReference type="InterPro" id="IPR002933">
    <property type="entry name" value="Peptidase_M20"/>
</dbReference>
<dbReference type="Proteomes" id="UP000001902">
    <property type="component" value="Chromosome"/>
</dbReference>
<comment type="similarity">
    <text evidence="1">Belongs to the peptidase M20 family.</text>
</comment>
<dbReference type="PANTHER" id="PTHR11014:SF63">
    <property type="entry name" value="METALLOPEPTIDASE, PUTATIVE (AFU_ORTHOLOGUE AFUA_6G09600)-RELATED"/>
    <property type="match status" value="1"/>
</dbReference>
<dbReference type="GO" id="GO:0047980">
    <property type="term" value="F:hippurate hydrolase activity"/>
    <property type="evidence" value="ECO:0007669"/>
    <property type="project" value="UniProtKB-EC"/>
</dbReference>
<evidence type="ECO:0000313" key="5">
    <source>
        <dbReference type="EMBL" id="ADB48355.1"/>
    </source>
</evidence>
<name>D2RMQ3_ACIFV</name>
<evidence type="ECO:0000256" key="1">
    <source>
        <dbReference type="ARBA" id="ARBA00006153"/>
    </source>
</evidence>
<keyword evidence="3" id="KW-0479">Metal-binding</keyword>
<dbReference type="RefSeq" id="WP_012939335.1">
    <property type="nucleotide sequence ID" value="NC_013740.1"/>
</dbReference>
<dbReference type="eggNOG" id="COG1473">
    <property type="taxonomic scope" value="Bacteria"/>
</dbReference>
<organism evidence="5 6">
    <name type="scientific">Acidaminococcus fermentans (strain ATCC 25085 / DSM 20731 / CCUG 9996 / CIP 106432 / VR4)</name>
    <dbReference type="NCBI Taxonomy" id="591001"/>
    <lineage>
        <taxon>Bacteria</taxon>
        <taxon>Bacillati</taxon>
        <taxon>Bacillota</taxon>
        <taxon>Negativicutes</taxon>
        <taxon>Acidaminococcales</taxon>
        <taxon>Acidaminococcaceae</taxon>
        <taxon>Acidaminococcus</taxon>
    </lineage>
</organism>
<dbReference type="STRING" id="591001.Acfer_2008"/>
<accession>D2RMQ3</accession>
<feature type="binding site" evidence="3">
    <location>
        <position position="137"/>
    </location>
    <ligand>
        <name>Mn(2+)</name>
        <dbReference type="ChEBI" id="CHEBI:29035"/>
        <label>2</label>
    </ligand>
</feature>
<reference evidence="5 6" key="1">
    <citation type="journal article" date="2010" name="Stand. Genomic Sci.">
        <title>Complete genome sequence of Acidaminococcus fermentans type strain (VR4).</title>
        <authorList>
            <person name="Chang Y.J."/>
            <person name="Pukall R."/>
            <person name="Saunders E."/>
            <person name="Lapidus A."/>
            <person name="Copeland A."/>
            <person name="Nolan M."/>
            <person name="Glavina Del Rio T."/>
            <person name="Lucas S."/>
            <person name="Chen F."/>
            <person name="Tice H."/>
            <person name="Cheng J.F."/>
            <person name="Han C."/>
            <person name="Detter J.C."/>
            <person name="Bruce D."/>
            <person name="Goodwin L."/>
            <person name="Pitluck S."/>
            <person name="Mikhailova N."/>
            <person name="Liolios K."/>
            <person name="Pati A."/>
            <person name="Ivanova N."/>
            <person name="Mavromatis K."/>
            <person name="Chen A."/>
            <person name="Palaniappan K."/>
            <person name="Land M."/>
            <person name="Hauser L."/>
            <person name="Jeffries C.D."/>
            <person name="Brettin T."/>
            <person name="Rohde M."/>
            <person name="Goker M."/>
            <person name="Bristow J."/>
            <person name="Eisen J.A."/>
            <person name="Markowitz V."/>
            <person name="Hugenholtz P."/>
            <person name="Kyrpides N.C."/>
            <person name="Klenk H.P."/>
        </authorList>
    </citation>
    <scope>NUCLEOTIDE SEQUENCE [LARGE SCALE GENOMIC DNA]</scope>
    <source>
        <strain evidence="6">ATCC 25085 / DSM 20731 / CCUG 9996 / CIP 106432 / VR4</strain>
    </source>
</reference>
<dbReference type="Gene3D" id="3.40.630.10">
    <property type="entry name" value="Zn peptidases"/>
    <property type="match status" value="1"/>
</dbReference>
<dbReference type="SUPFAM" id="SSF55031">
    <property type="entry name" value="Bacterial exopeptidase dimerisation domain"/>
    <property type="match status" value="1"/>
</dbReference>
<dbReference type="HOGENOM" id="CLU_023257_0_1_9"/>
<dbReference type="Pfam" id="PF07687">
    <property type="entry name" value="M20_dimer"/>
    <property type="match status" value="1"/>
</dbReference>
<dbReference type="AlphaFoldDB" id="D2RMQ3"/>
<dbReference type="EC" id="3.5.1.32" evidence="5"/>